<feature type="region of interest" description="Disordered" evidence="1">
    <location>
        <begin position="139"/>
        <end position="172"/>
    </location>
</feature>
<gene>
    <name evidence="2" type="ORF">SU7_2091</name>
</gene>
<feature type="compositionally biased region" description="Low complexity" evidence="1">
    <location>
        <begin position="141"/>
        <end position="161"/>
    </location>
</feature>
<dbReference type="Proteomes" id="UP000006968">
    <property type="component" value="Chromosome XI"/>
</dbReference>
<feature type="compositionally biased region" description="Polar residues" evidence="1">
    <location>
        <begin position="203"/>
        <end position="217"/>
    </location>
</feature>
<name>J8PZP0_SACAR</name>
<keyword evidence="3" id="KW-1185">Reference proteome</keyword>
<comment type="caution">
    <text evidence="2">The sequence shown here is derived from an EMBL/GenBank/DDBJ whole genome shotgun (WGS) entry which is preliminary data.</text>
</comment>
<feature type="compositionally biased region" description="Low complexity" evidence="1">
    <location>
        <begin position="218"/>
        <end position="230"/>
    </location>
</feature>
<feature type="region of interest" description="Disordered" evidence="1">
    <location>
        <begin position="1"/>
        <end position="20"/>
    </location>
</feature>
<feature type="region of interest" description="Disordered" evidence="1">
    <location>
        <begin position="203"/>
        <end position="234"/>
    </location>
</feature>
<evidence type="ECO:0000256" key="1">
    <source>
        <dbReference type="SAM" id="MobiDB-lite"/>
    </source>
</evidence>
<protein>
    <submittedName>
        <fullName evidence="2">YKR077W</fullName>
    </submittedName>
</protein>
<dbReference type="AlphaFoldDB" id="J8PZP0"/>
<reference evidence="2 3" key="1">
    <citation type="journal article" date="2013" name="BMC Genomics">
        <title>High quality de novo sequencing and assembly of the Saccharomyces arboricolus genome.</title>
        <authorList>
            <person name="Liti G."/>
            <person name="Nguyen Ba A.N."/>
            <person name="Blythe M."/>
            <person name="Mueller C.A."/>
            <person name="Bergstroem A."/>
            <person name="Cubillos F.A."/>
            <person name="Dafhnis-Calas F."/>
            <person name="Khoshraftar S."/>
            <person name="Malla S."/>
            <person name="Mehta N."/>
            <person name="Siow C.C."/>
            <person name="Warringer J."/>
            <person name="Moses A.M."/>
            <person name="Louis E.J."/>
            <person name="Nieduszynski C.A."/>
        </authorList>
    </citation>
    <scope>NUCLEOTIDE SEQUENCE [LARGE SCALE GENOMIC DNA]</scope>
    <source>
        <strain evidence="3">H-6 / AS 2.3317 / CBS 10644</strain>
    </source>
</reference>
<dbReference type="HOGENOM" id="CLU_763238_0_0_1"/>
<dbReference type="EMBL" id="ALIE01000130">
    <property type="protein sequence ID" value="EJS42838.1"/>
    <property type="molecule type" value="Genomic_DNA"/>
</dbReference>
<accession>J8PZP0</accession>
<sequence>MVFTTPKLQQRFSPTSQSNHSLIFSPIRAPSMQTPSSLDYQSPSIVVSSSSMKIHGHSPNFGKFSLSIGQNGKAAILGPINILPTDISKTEQPMLEKKSKSSDRVEKTRILSLLKKMRNKSSNVNKKYSRVPLQSTASLQSTAPAYSPTTTSNTTKISPKKVAASPRTPNANSNLNLNFTSFQIKTGFTPNIDGILLENFTSPSSTTDAHNSSAGTLSNNNNSNNNNNNNQFLFSLPLQSSPRQFRSPARLIDPLPISDWNTSLLMSPPRTANFDSSNSNFTTNFAQASMLRRPSLPHIDEVIPPPGSNPTTYADRSEYLSVDQNANNHNGVLSEQAYNNMMKSSMISLSMEKDDATMALRKLVTKE</sequence>
<proteinExistence type="predicted"/>
<evidence type="ECO:0000313" key="3">
    <source>
        <dbReference type="Proteomes" id="UP000006968"/>
    </source>
</evidence>
<evidence type="ECO:0000313" key="2">
    <source>
        <dbReference type="EMBL" id="EJS42838.1"/>
    </source>
</evidence>
<organism evidence="2 3">
    <name type="scientific">Saccharomyces arboricola (strain H-6 / AS 2.3317 / CBS 10644)</name>
    <name type="common">Yeast</name>
    <dbReference type="NCBI Taxonomy" id="1160507"/>
    <lineage>
        <taxon>Eukaryota</taxon>
        <taxon>Fungi</taxon>
        <taxon>Dikarya</taxon>
        <taxon>Ascomycota</taxon>
        <taxon>Saccharomycotina</taxon>
        <taxon>Saccharomycetes</taxon>
        <taxon>Saccharomycetales</taxon>
        <taxon>Saccharomycetaceae</taxon>
        <taxon>Saccharomyces</taxon>
    </lineage>
</organism>
<dbReference type="OrthoDB" id="4056956at2759"/>